<reference evidence="2 3" key="1">
    <citation type="submission" date="2018-06" db="EMBL/GenBank/DDBJ databases">
        <title>Actinomadura craniellae sp. nov. isolated from marine sponge Craniella sp.</title>
        <authorList>
            <person name="Li L."/>
            <person name="Xu Q.H."/>
            <person name="Lin H.W."/>
            <person name="Lu Y.H."/>
        </authorList>
    </citation>
    <scope>NUCLEOTIDE SEQUENCE [LARGE SCALE GENOMIC DNA]</scope>
    <source>
        <strain evidence="2 3">LHW63021</strain>
    </source>
</reference>
<organism evidence="2 3">
    <name type="scientific">Actinomadura craniellae</name>
    <dbReference type="NCBI Taxonomy" id="2231787"/>
    <lineage>
        <taxon>Bacteria</taxon>
        <taxon>Bacillati</taxon>
        <taxon>Actinomycetota</taxon>
        <taxon>Actinomycetes</taxon>
        <taxon>Streptosporangiales</taxon>
        <taxon>Thermomonosporaceae</taxon>
        <taxon>Actinomadura</taxon>
    </lineage>
</organism>
<keyword evidence="3" id="KW-1185">Reference proteome</keyword>
<gene>
    <name evidence="2" type="ORF">DPM19_28365</name>
</gene>
<dbReference type="Proteomes" id="UP000251891">
    <property type="component" value="Unassembled WGS sequence"/>
</dbReference>
<dbReference type="CDD" id="cd06259">
    <property type="entry name" value="YdcF-like"/>
    <property type="match status" value="1"/>
</dbReference>
<name>A0A365GYG3_9ACTN</name>
<proteinExistence type="predicted"/>
<dbReference type="Gene3D" id="3.40.50.620">
    <property type="entry name" value="HUPs"/>
    <property type="match status" value="1"/>
</dbReference>
<sequence>MNVTAKTRLAITSYVDIEAPPPEDVSTALLIFGTNQSTPADLAAELHHQGRAPLIIATGGVNRHNGIVEGRMFRQLLLERDVPESAIRYEDRSTNTPQNVENALPYINEALAEGLPITGISKWFHRRTINLLATLVPDLGTFYALSWEPVYSGQATTRDNWHQIPDGERRVLREWNEVRLRIENGSLHDTTRVNPGWIRANTPCEIRPT</sequence>
<evidence type="ECO:0000259" key="1">
    <source>
        <dbReference type="Pfam" id="PF02698"/>
    </source>
</evidence>
<feature type="domain" description="DUF218" evidence="1">
    <location>
        <begin position="40"/>
        <end position="175"/>
    </location>
</feature>
<dbReference type="InterPro" id="IPR003848">
    <property type="entry name" value="DUF218"/>
</dbReference>
<evidence type="ECO:0000313" key="2">
    <source>
        <dbReference type="EMBL" id="RAY11884.1"/>
    </source>
</evidence>
<dbReference type="PANTHER" id="PTHR30336:SF20">
    <property type="entry name" value="DUF218 DOMAIN-CONTAINING PROTEIN"/>
    <property type="match status" value="1"/>
</dbReference>
<protein>
    <recommendedName>
        <fullName evidence="1">DUF218 domain-containing protein</fullName>
    </recommendedName>
</protein>
<dbReference type="OrthoDB" id="9782395at2"/>
<comment type="caution">
    <text evidence="2">The sequence shown here is derived from an EMBL/GenBank/DDBJ whole genome shotgun (WGS) entry which is preliminary data.</text>
</comment>
<accession>A0A365GYG3</accession>
<evidence type="ECO:0000313" key="3">
    <source>
        <dbReference type="Proteomes" id="UP000251891"/>
    </source>
</evidence>
<dbReference type="AlphaFoldDB" id="A0A365GYG3"/>
<dbReference type="InterPro" id="IPR014729">
    <property type="entry name" value="Rossmann-like_a/b/a_fold"/>
</dbReference>
<dbReference type="InterPro" id="IPR051599">
    <property type="entry name" value="Cell_Envelope_Assoc"/>
</dbReference>
<dbReference type="GO" id="GO:0005886">
    <property type="term" value="C:plasma membrane"/>
    <property type="evidence" value="ECO:0007669"/>
    <property type="project" value="TreeGrafter"/>
</dbReference>
<dbReference type="Pfam" id="PF02698">
    <property type="entry name" value="DUF218"/>
    <property type="match status" value="1"/>
</dbReference>
<dbReference type="EMBL" id="QLYX01000016">
    <property type="protein sequence ID" value="RAY11884.1"/>
    <property type="molecule type" value="Genomic_DNA"/>
</dbReference>
<dbReference type="PANTHER" id="PTHR30336">
    <property type="entry name" value="INNER MEMBRANE PROTEIN, PROBABLE PERMEASE"/>
    <property type="match status" value="1"/>
</dbReference>
<dbReference type="RefSeq" id="WP_111871116.1">
    <property type="nucleotide sequence ID" value="NZ_QLYX01000016.1"/>
</dbReference>